<comment type="subcellular location">
    <subcellularLocation>
        <location evidence="1">Cell projection</location>
        <location evidence="1">Cilium</location>
        <location evidence="1">Flagellum</location>
    </subcellularLocation>
    <subcellularLocation>
        <location evidence="2">Cytoplasm</location>
        <location evidence="2">Cytoskeleton</location>
        <location evidence="2">Cilium axoneme</location>
    </subcellularLocation>
</comment>
<dbReference type="CDD" id="cd00009">
    <property type="entry name" value="AAA"/>
    <property type="match status" value="1"/>
</dbReference>
<evidence type="ECO:0000256" key="1">
    <source>
        <dbReference type="ARBA" id="ARBA00004230"/>
    </source>
</evidence>
<evidence type="ECO:0000313" key="19">
    <source>
        <dbReference type="EMBL" id="CAD5111016.1"/>
    </source>
</evidence>
<keyword evidence="8" id="KW-0067">ATP-binding</keyword>
<dbReference type="Pfam" id="PF12775">
    <property type="entry name" value="AAA_7"/>
    <property type="match status" value="1"/>
</dbReference>
<evidence type="ECO:0000256" key="15">
    <source>
        <dbReference type="ARBA" id="ARBA00023273"/>
    </source>
</evidence>
<dbReference type="FunFam" id="1.10.8.720:FF:000001">
    <property type="entry name" value="dynein heavy chain 7, axonemal"/>
    <property type="match status" value="1"/>
</dbReference>
<dbReference type="Gene3D" id="1.20.58.1120">
    <property type="match status" value="1"/>
</dbReference>
<dbReference type="Pfam" id="PF08393">
    <property type="entry name" value="DHC_N2"/>
    <property type="match status" value="1"/>
</dbReference>
<keyword evidence="20" id="KW-1185">Reference proteome</keyword>
<dbReference type="FunFam" id="3.40.50.300:FF:002141">
    <property type="entry name" value="Dynein heavy chain"/>
    <property type="match status" value="1"/>
</dbReference>
<dbReference type="FunFam" id="1.20.58.1120:FF:000005">
    <property type="entry name" value="Dynein, axonemal, heavy chain 12"/>
    <property type="match status" value="1"/>
</dbReference>
<dbReference type="Gene3D" id="1.10.8.720">
    <property type="entry name" value="Region D6 of dynein motor"/>
    <property type="match status" value="1"/>
</dbReference>
<dbReference type="Pfam" id="PF17852">
    <property type="entry name" value="Dynein_AAA_lid"/>
    <property type="match status" value="1"/>
</dbReference>
<proteinExistence type="inferred from homology"/>
<dbReference type="FunFam" id="1.20.140.100:FF:000004">
    <property type="entry name" value="Dynein axonemal heavy chain 6"/>
    <property type="match status" value="1"/>
</dbReference>
<dbReference type="PANTHER" id="PTHR22878">
    <property type="entry name" value="DYNEIN HEAVY CHAIN 6, AXONEMAL-LIKE-RELATED"/>
    <property type="match status" value="1"/>
</dbReference>
<dbReference type="EMBL" id="CAJFCJ010000001">
    <property type="protein sequence ID" value="CAD5111016.1"/>
    <property type="molecule type" value="Genomic_DNA"/>
</dbReference>
<evidence type="ECO:0000256" key="5">
    <source>
        <dbReference type="ARBA" id="ARBA00022701"/>
    </source>
</evidence>
<dbReference type="Gene3D" id="1.20.140.100">
    <property type="entry name" value="Dynein heavy chain, N-terminal domain 2"/>
    <property type="match status" value="1"/>
</dbReference>
<dbReference type="FunFam" id="1.10.287.2620:FF:000002">
    <property type="entry name" value="Dynein heavy chain 2, axonemal"/>
    <property type="match status" value="1"/>
</dbReference>
<dbReference type="InterPro" id="IPR042228">
    <property type="entry name" value="Dynein_linker_3"/>
</dbReference>
<dbReference type="Gene3D" id="3.20.180.20">
    <property type="entry name" value="Dynein heavy chain, N-terminal domain 2"/>
    <property type="match status" value="1"/>
</dbReference>
<dbReference type="Pfam" id="PF03028">
    <property type="entry name" value="Dynein_heavy"/>
    <property type="match status" value="1"/>
</dbReference>
<dbReference type="FunFam" id="1.20.1270.280:FF:000001">
    <property type="entry name" value="dynein heavy chain 7, axonemal"/>
    <property type="match status" value="1"/>
</dbReference>
<feature type="compositionally biased region" description="Acidic residues" evidence="17">
    <location>
        <begin position="749"/>
        <end position="760"/>
    </location>
</feature>
<dbReference type="FunFam" id="3.40.50.300:FF:000223">
    <property type="entry name" value="Dynein heavy chain 3, axonemal"/>
    <property type="match status" value="1"/>
</dbReference>
<dbReference type="GO" id="GO:0030286">
    <property type="term" value="C:dynein complex"/>
    <property type="evidence" value="ECO:0007669"/>
    <property type="project" value="UniProtKB-KW"/>
</dbReference>
<keyword evidence="12" id="KW-0969">Cilium</keyword>
<dbReference type="FunFam" id="3.20.180.20:FF:000003">
    <property type="entry name" value="Dynein heavy chain 12, axonemal"/>
    <property type="match status" value="1"/>
</dbReference>
<dbReference type="FunFam" id="1.10.472.130:FF:000005">
    <property type="entry name" value="Dynein axonemal heavy chain 7"/>
    <property type="match status" value="1"/>
</dbReference>
<gene>
    <name evidence="19" type="ORF">DGYR_LOCUS365</name>
</gene>
<dbReference type="Gene3D" id="6.10.140.1060">
    <property type="match status" value="1"/>
</dbReference>
<dbReference type="InterPro" id="IPR041658">
    <property type="entry name" value="AAA_lid_11"/>
</dbReference>
<feature type="region of interest" description="Disordered" evidence="17">
    <location>
        <begin position="732"/>
        <end position="760"/>
    </location>
</feature>
<keyword evidence="10" id="KW-0243">Dynein</keyword>
<dbReference type="InterPro" id="IPR041228">
    <property type="entry name" value="Dynein_C"/>
</dbReference>
<dbReference type="InterPro" id="IPR024317">
    <property type="entry name" value="Dynein_heavy_chain_D4_dom"/>
</dbReference>
<evidence type="ECO:0000256" key="8">
    <source>
        <dbReference type="ARBA" id="ARBA00022840"/>
    </source>
</evidence>
<comment type="caution">
    <text evidence="19">The sequence shown here is derived from an EMBL/GenBank/DDBJ whole genome shotgun (WGS) entry which is preliminary data.</text>
</comment>
<dbReference type="InterPro" id="IPR013602">
    <property type="entry name" value="Dynein_heavy_linker"/>
</dbReference>
<dbReference type="InterPro" id="IPR027417">
    <property type="entry name" value="P-loop_NTPase"/>
</dbReference>
<keyword evidence="14" id="KW-0206">Cytoskeleton</keyword>
<dbReference type="Pfam" id="PF17857">
    <property type="entry name" value="AAA_lid_1"/>
    <property type="match status" value="1"/>
</dbReference>
<dbReference type="InterPro" id="IPR003593">
    <property type="entry name" value="AAA+_ATPase"/>
</dbReference>
<comment type="similarity">
    <text evidence="3">Belongs to the dynein heavy chain family.</text>
</comment>
<evidence type="ECO:0000256" key="2">
    <source>
        <dbReference type="ARBA" id="ARBA00004430"/>
    </source>
</evidence>
<name>A0A7I8V746_9ANNE</name>
<dbReference type="Gene3D" id="1.20.920.30">
    <property type="match status" value="1"/>
</dbReference>
<dbReference type="OrthoDB" id="5593012at2759"/>
<dbReference type="Pfam" id="PF12781">
    <property type="entry name" value="AAA_9"/>
    <property type="match status" value="1"/>
</dbReference>
<dbReference type="Gene3D" id="3.10.490.20">
    <property type="match status" value="1"/>
</dbReference>
<dbReference type="InterPro" id="IPR041589">
    <property type="entry name" value="DNAH3_AAA_lid_1"/>
</dbReference>
<dbReference type="Pfam" id="PF12774">
    <property type="entry name" value="AAA_6"/>
    <property type="match status" value="1"/>
</dbReference>
<dbReference type="FunFam" id="3.40.50.300:FF:000044">
    <property type="entry name" value="Dynein heavy chain 5, axonemal"/>
    <property type="match status" value="1"/>
</dbReference>
<feature type="coiled-coil region" evidence="16">
    <location>
        <begin position="590"/>
        <end position="650"/>
    </location>
</feature>
<keyword evidence="11 16" id="KW-0175">Coiled coil</keyword>
<dbReference type="Gene3D" id="1.10.8.710">
    <property type="match status" value="1"/>
</dbReference>
<dbReference type="GO" id="GO:0005930">
    <property type="term" value="C:axoneme"/>
    <property type="evidence" value="ECO:0007669"/>
    <property type="project" value="UniProtKB-SubCell"/>
</dbReference>
<dbReference type="FunFam" id="3.40.50.300:FF:000362">
    <property type="entry name" value="Dynein, axonemal, heavy chain 6"/>
    <property type="match status" value="1"/>
</dbReference>
<dbReference type="FunFam" id="3.40.50.300:FF:001328">
    <property type="entry name" value="Dynein heavy chain 6, axonemal"/>
    <property type="match status" value="1"/>
</dbReference>
<dbReference type="Pfam" id="PF18198">
    <property type="entry name" value="AAA_lid_11"/>
    <property type="match status" value="1"/>
</dbReference>
<sequence>MSLSNPLKRTDASGKPILPPITKPKIDKEKYDGHKLLSYRLANEQQKVLSKIMYEEAKKAANKTADAIEVMPDKEKEPDFPSELNYQFLKKCVEAAPVVPMQKEWFDNILSLIPNNLKGGAQQYIRQVFDEVKEDYERSMRRSNVQMNLVRPPVRGLEEDDNQPIDEEAIGLDFSSKWHKAFVEHKNQIASNLHILHPSMQKVLHKCESILGPLLVVDGSQFRREGPTDFDVLRNSVLLEAEKVEEKLNSTWHPAVVHLFADKNNFTSVSSNKLDSFYNCVTCLMSNQLKGLLERSIRQWVNLFDETNKEKLPLLRMELIYDDNQMQFYPTYDSLEELILFVPEQISKTLQNISTVQSFLSGSNPQIVNATVADHILDWAKNKLKEAVKRNFEEAQAHLEWFVSKYNWLINGEAESQITKFLEEDHDFEEYCEYIDSFRDVARQISVLPMIEHYDMIELDCEDLKRGLAEVARNHANRLLERMATDHRNENSEICAEFDHIKERALSETEKSDELMDMISFIENARTLGMIKLNERIKTSFEHLQWMLDVYIFSEEDIELNKTTMLWPKRINPIFDQNDELVEKMKQEGEKQLVERREKLIFELNKLKQRVEELDDCGELDMMQTYMQEIRQTQKKLTEAQNEIEWTNTEEKLYKFPVNQYPQVDEITSGIEPFKRLFAVVVSWQKAERKWMDGNFGALDDEQIANELDDYWKDLYKVQKVFNQKVKKLQAEKEERDRERKKKRRQQSEEDQEEVAEEAEIQPPAALLACNKVQEKMREFKEHIPVISIMCNKGLRERHWKQMEELAKFEIQPDAGTSLRKMLKLDIAPFMEQFEQISGAATKEHSLEKTMYKMQDEWNDIVFGLTVYRDTGVNILASVDEIQTLLDDQIVKTQTMRGSPFIKPFDREIKAWEEKLIRIQDTIDEWLKVQAQWLYLEPIFSSEDIMQQMPEEGRLFTTVDRNWKEVMKHTGKDAHVLVAAGQAGLLEKLQDSNGLLDKINKGLNAYLEKKRLFFPRFFFLSNDEMLEILSETKDPTRVQPHLKKCFEGIGKLEFDKHLDILAMFSSEGEKVKLSQVISTSEARGAVEKWLLQVQDVMLMSVRDVIAASRDAYAIEAREEWVKEWPGQVVLCVSQIYWTLEVHDAIKGGAKGLKEFYQRLQEQLGKIVELVRGKLTKQQRITLGALVVIDVHARDVVLDLAEKGVSSENDFQWLAQLRYYWEEEVCKVRIINATVKYANEYLGNSGRLVITPLTDRCYRTLMGAFHLNLNGAPEGPAGTGKTETTKDLAKALAVQCVVFNCSDGLDYIAMGKFFKGLASSGAWACFDEFNRIELEVLSVVAQQILCIIRAVQSHVDTFSFEGTELNLNPNCYVCITMNPGYAGRSELPDNLKVLFRTVAMMVPDYAMIGEISLYSFGFMDARSLAVKIVTTYRLCSEQLSSQFHYDYGMRAVKAVLSAAGNLKLKYPDENENILLLRSIMDVNLPKFLAHDIPLFEGIISDLFPGTDLPKADYSTFLTAVQKICDKRNLQAVDFFNEKIIQMYEMMIVRHGFMLVGEPFGSKTSVIHTMAEAMTLLHEEGNEEYEKVMYRTINPKAITMGQLYGQFDAVSHEWSDGITANTFREFASTDTPDRKWVIFDGPIDAVWIENMNTVLDDNKKLCLMSGEVIQMSSVMSLIFETMDLSQASPATVSRCGMIYLEPATLGWRPILKSWIRSLHPSITKDNAELLEEIFEWLVDPCLNFLRKNCKEYVPASVSNLVRSLMYWIEMLMHNAAHAEDVAENRHLRTWLLSSILFSVPWSLGALTDVDGREKFDKFFRELLMNKNENFPIPKSIGKIEVMFPENGLVYDFAYEQKARGSWKHWNDFIKSSNVSLTKKLQEILVPTMDTVRYSYLMDLAIKHERPILFVGPTGTGKSVYVQQKLTNDLPKEKYVPTFVNFSAQTSANQTQFIIMIRLDKRRKGFFGPSVGKKAIIFIDDMNMPAKEIYGAQPPIELLRQYFDHKNWYDLKDTSKIVLQDIQFLAAMGPPGGGRNDVTPRFLRHFNIVSINPFNDDTMIRIFSTLMTTYLRSQDFAPDFFSAGNAIVHATMEVYKAAMSNLLPTPAKSHYVFNLRDFSRVILGCCLMKKEQVENKRVFTRLFVHEVMRVFYDRLIDDKDRSWLFEMMKNLIRDHFKDSFDVVFEHLANEGNGGKLMEEDLRSLMFGDYINPDLEPEERVYEEIVSIDQFYNVAEQCLDEYNNTHKTRMNLVIFRYVLEHLSRVSRVLRMPGGNALLVGVGGSGRQSLTRLAASMSQMNLFQPEISKNYGKNEWREDLKNLLKITGGQGKPTVFLITDSQIKEESFLEDIDSLLNTGEVPNLFAPDEKAELMESVRVAAQAQSPDKNADFTPLALMGFFVNRCKSNLHIIIAFSPIGDAFRNRLRQYPSLINCCTIDWFQAWPQDALERVANKYLEHAEVEDKEKEECVYICQYFHTSARLLSEKFLSTLGRHNYVTPTSYLELIGSFKNLLSAKQEETMKAKRRYETGLEKLAFAASQVSSMQKELEALQPQLVLSKEENIKITKTIEEEKIEVDATTTRVRADEAAANEQAANAKALKDECEADLAEAIPALESALDALNTLKPSDISIVKTMKNPPSGVKLVMHAICVMKDVSPEKIQDPAGTGKKILDFWGPSKKLLGDMKFLDSLKEYDKDNIPAHIMGKIRKEFIVNPEFDPSKVAKASSAAEGLCKWITAMELYDRVAKVVAPKKIKLAEAESTLDATMSKLNEKRAELRAGEEKLANLATQLKQKEQEKDDLEAQVDLCGKKLERAKKLIGGLGGEKERWTQAAANLQVVYDNLLGDVLVSAGVIAYLGPFTSAFREECTQEWTKLCKEKKIPCSEHFSLTKTLGEPIKIQAWNISGLPRDAFSIDNGVIVANSRRWPLMIDPQGQANKWTKNMEKENKLSVIKLTDSDYMRTLENCVTFGNPLLLENVGEELDPSLEPLLLKQTFKQGGVEMIRLGENVIEYSKDFRFYITTKLRNPHYLPEVATKVSLLNFMITPEGLEDQLLGIVVAKERPELEEERQALIVTSATNRRQLKEIEDKILHTLSASEGNILEDESAIQILDSSKILSDEIAKKQKIAEETEKKIDESRQGYRPIANHSAILFFSIADLPNIDPMYQYSLTWFINLFLNSIHDRARKELDMAEFMFFLTGGIGLENKDPNPDPSWLIDKSWDEICRMSDLPSFKGFKQQFVKDVALWRMYYDDKAPHKAELPPPWQKLTPFQKLIVLRCVRPDKVIPAVANFVKDKLGQMFIEPPPFDLTKSYADSNCCAPLIFVLSPGADPTMALLKFAEDKGFGGNKFNSISLGQGQGPIAAKMIQTAKQEGTWVLLQNCHLAVSWMTAMEKICEDFTPENTHPDFRLWLTSYPSDKFPVTVLQNGVKMTNEPPTGLRQNLLQSYLNDPISDEEFFQNCKGKEGTFEKLLYALCFFHALVQERRKFGPLGWNIPYGFNESDLRISVRQLQMFINEYDDVPYDAITYLTGECNYGGRVTDDRDRRTLMTILADFYNDKVVEEAKHKLSASGLYYVPPKGTYEEYLEFIQNLPQTQTPEVFGMHDNVDISKDLSETKQLFDNVLLTLGGGSTGGAGKSDEALHQIASDILSKLPKDFDLEEAQQKFPVTYEESMNTVLVQEMERFNKLMVIIRTSLQNLQKAIKGLVVMNSDLEALAQSLLIGKIPAIWAKRSYPSLKPLGSYVNDYLERLSFLQKWYDNGKPHVFWVSGFYFTQAFLTGVMQNYARKYKIPIDLLGFDFEVLPKEQSDDSPSDGAYIHGLFLDGARWDKKKGVLNEQNPKVLYDAIPIIWLKPAKRSDIDEGSSRYTCPVYKTSERKGTLSTTGHSTNYVVSILLPTEKPVQHWIKRGCAMLCQLDD</sequence>
<dbReference type="InterPro" id="IPR024743">
    <property type="entry name" value="Dynein_HC_stalk"/>
</dbReference>
<evidence type="ECO:0000256" key="11">
    <source>
        <dbReference type="ARBA" id="ARBA00023054"/>
    </source>
</evidence>
<dbReference type="Pfam" id="PF18199">
    <property type="entry name" value="Dynein_C"/>
    <property type="match status" value="1"/>
</dbReference>
<protein>
    <submittedName>
        <fullName evidence="19">DgyrCDS368</fullName>
    </submittedName>
</protein>
<dbReference type="Gene3D" id="1.20.1270.280">
    <property type="match status" value="1"/>
</dbReference>
<dbReference type="GO" id="GO:0008569">
    <property type="term" value="F:minus-end-directed microtubule motor activity"/>
    <property type="evidence" value="ECO:0007669"/>
    <property type="project" value="InterPro"/>
</dbReference>
<dbReference type="FunFam" id="1.10.8.710:FF:000004">
    <property type="entry name" value="Dynein axonemal heavy chain 6"/>
    <property type="match status" value="1"/>
</dbReference>
<evidence type="ECO:0000256" key="7">
    <source>
        <dbReference type="ARBA" id="ARBA00022741"/>
    </source>
</evidence>
<evidence type="ECO:0000313" key="20">
    <source>
        <dbReference type="Proteomes" id="UP000549394"/>
    </source>
</evidence>
<dbReference type="GO" id="GO:0005524">
    <property type="term" value="F:ATP binding"/>
    <property type="evidence" value="ECO:0007669"/>
    <property type="project" value="UniProtKB-KW"/>
</dbReference>
<dbReference type="Gene3D" id="1.10.287.2620">
    <property type="match status" value="1"/>
</dbReference>
<keyword evidence="5" id="KW-0493">Microtubule</keyword>
<dbReference type="Proteomes" id="UP000549394">
    <property type="component" value="Unassembled WGS sequence"/>
</dbReference>
<feature type="domain" description="AAA+ ATPase" evidence="18">
    <location>
        <begin position="1266"/>
        <end position="1369"/>
    </location>
</feature>
<dbReference type="GO" id="GO:0051959">
    <property type="term" value="F:dynein light intermediate chain binding"/>
    <property type="evidence" value="ECO:0007669"/>
    <property type="project" value="InterPro"/>
</dbReference>
<feature type="coiled-coil region" evidence="16">
    <location>
        <begin position="2752"/>
        <end position="2814"/>
    </location>
</feature>
<dbReference type="PANTHER" id="PTHR22878:SF70">
    <property type="entry name" value="DYNEIN HEAVY CHAIN 2, AXONEMAL"/>
    <property type="match status" value="1"/>
</dbReference>
<dbReference type="InterPro" id="IPR035706">
    <property type="entry name" value="AAA_9"/>
</dbReference>
<evidence type="ECO:0000256" key="16">
    <source>
        <dbReference type="SAM" id="Coils"/>
    </source>
</evidence>
<keyword evidence="13" id="KW-0505">Motor protein</keyword>
<keyword evidence="9" id="KW-0282">Flagellum</keyword>
<dbReference type="InterPro" id="IPR004273">
    <property type="entry name" value="Dynein_heavy_D6_P-loop"/>
</dbReference>
<dbReference type="InterPro" id="IPR043160">
    <property type="entry name" value="Dynein_C_barrel"/>
</dbReference>
<dbReference type="SMART" id="SM00382">
    <property type="entry name" value="AAA"/>
    <property type="match status" value="2"/>
</dbReference>
<feature type="region of interest" description="Disordered" evidence="17">
    <location>
        <begin position="1"/>
        <end position="24"/>
    </location>
</feature>
<evidence type="ECO:0000256" key="9">
    <source>
        <dbReference type="ARBA" id="ARBA00022846"/>
    </source>
</evidence>
<keyword evidence="4" id="KW-0963">Cytoplasm</keyword>
<dbReference type="GO" id="GO:0045505">
    <property type="term" value="F:dynein intermediate chain binding"/>
    <property type="evidence" value="ECO:0007669"/>
    <property type="project" value="InterPro"/>
</dbReference>
<dbReference type="InterPro" id="IPR042219">
    <property type="entry name" value="AAA_lid_11_sf"/>
</dbReference>
<dbReference type="FunFam" id="3.10.490.20:FF:000001">
    <property type="entry name" value="dynein heavy chain 7, axonemal"/>
    <property type="match status" value="1"/>
</dbReference>
<evidence type="ECO:0000256" key="4">
    <source>
        <dbReference type="ARBA" id="ARBA00022490"/>
    </source>
</evidence>
<accession>A0A7I8V746</accession>
<dbReference type="Gene3D" id="1.10.472.130">
    <property type="match status" value="1"/>
</dbReference>
<keyword evidence="15" id="KW-0966">Cell projection</keyword>
<dbReference type="SUPFAM" id="SSF52540">
    <property type="entry name" value="P-loop containing nucleoside triphosphate hydrolases"/>
    <property type="match status" value="4"/>
</dbReference>
<dbReference type="Pfam" id="PF12780">
    <property type="entry name" value="AAA_8"/>
    <property type="match status" value="1"/>
</dbReference>
<evidence type="ECO:0000256" key="10">
    <source>
        <dbReference type="ARBA" id="ARBA00023017"/>
    </source>
</evidence>
<dbReference type="InterPro" id="IPR043157">
    <property type="entry name" value="Dynein_AAA1S"/>
</dbReference>
<organism evidence="19 20">
    <name type="scientific">Dimorphilus gyrociliatus</name>
    <dbReference type="NCBI Taxonomy" id="2664684"/>
    <lineage>
        <taxon>Eukaryota</taxon>
        <taxon>Metazoa</taxon>
        <taxon>Spiralia</taxon>
        <taxon>Lophotrochozoa</taxon>
        <taxon>Annelida</taxon>
        <taxon>Polychaeta</taxon>
        <taxon>Polychaeta incertae sedis</taxon>
        <taxon>Dinophilidae</taxon>
        <taxon>Dimorphilus</taxon>
    </lineage>
</organism>
<evidence type="ECO:0000259" key="18">
    <source>
        <dbReference type="SMART" id="SM00382"/>
    </source>
</evidence>
<dbReference type="GO" id="GO:0031514">
    <property type="term" value="C:motile cilium"/>
    <property type="evidence" value="ECO:0007669"/>
    <property type="project" value="UniProtKB-SubCell"/>
</dbReference>
<dbReference type="Gene3D" id="1.10.8.1220">
    <property type="match status" value="1"/>
</dbReference>
<feature type="domain" description="AAA+ ATPase" evidence="18">
    <location>
        <begin position="1901"/>
        <end position="2049"/>
    </location>
</feature>
<dbReference type="FunFam" id="1.20.920.20:FF:000006">
    <property type="entry name" value="Dynein, axonemal, heavy chain 6"/>
    <property type="match status" value="1"/>
</dbReference>
<dbReference type="GO" id="GO:0005874">
    <property type="term" value="C:microtubule"/>
    <property type="evidence" value="ECO:0007669"/>
    <property type="project" value="UniProtKB-KW"/>
</dbReference>
<dbReference type="FunFam" id="1.20.920.30:FF:000002">
    <property type="entry name" value="Dynein axonemal heavy chain 3"/>
    <property type="match status" value="1"/>
</dbReference>
<evidence type="ECO:0000256" key="6">
    <source>
        <dbReference type="ARBA" id="ARBA00022737"/>
    </source>
</evidence>
<dbReference type="Gene3D" id="3.40.50.300">
    <property type="entry name" value="P-loop containing nucleotide triphosphate hydrolases"/>
    <property type="match status" value="5"/>
</dbReference>
<dbReference type="Pfam" id="PF12777">
    <property type="entry name" value="MT"/>
    <property type="match status" value="1"/>
</dbReference>
<keyword evidence="7" id="KW-0547">Nucleotide-binding</keyword>
<dbReference type="InterPro" id="IPR035699">
    <property type="entry name" value="AAA_6"/>
</dbReference>
<dbReference type="Gene3D" id="1.20.920.20">
    <property type="match status" value="1"/>
</dbReference>
<keyword evidence="6" id="KW-0677">Repeat</keyword>
<reference evidence="19 20" key="1">
    <citation type="submission" date="2020-08" db="EMBL/GenBank/DDBJ databases">
        <authorList>
            <person name="Hejnol A."/>
        </authorList>
    </citation>
    <scope>NUCLEOTIDE SEQUENCE [LARGE SCALE GENOMIC DNA]</scope>
</reference>
<dbReference type="InterPro" id="IPR041466">
    <property type="entry name" value="Dynein_AAA5_ext"/>
</dbReference>
<evidence type="ECO:0000256" key="13">
    <source>
        <dbReference type="ARBA" id="ARBA00023175"/>
    </source>
</evidence>
<dbReference type="InterPro" id="IPR026983">
    <property type="entry name" value="DHC"/>
</dbReference>
<evidence type="ECO:0000256" key="12">
    <source>
        <dbReference type="ARBA" id="ARBA00023069"/>
    </source>
</evidence>
<evidence type="ECO:0000256" key="3">
    <source>
        <dbReference type="ARBA" id="ARBA00008887"/>
    </source>
</evidence>
<dbReference type="InterPro" id="IPR042222">
    <property type="entry name" value="Dynein_2_N"/>
</dbReference>
<dbReference type="GO" id="GO:0003341">
    <property type="term" value="P:cilium movement"/>
    <property type="evidence" value="ECO:0007669"/>
    <property type="project" value="UniProtKB-ARBA"/>
</dbReference>
<evidence type="ECO:0000256" key="14">
    <source>
        <dbReference type="ARBA" id="ARBA00023212"/>
    </source>
</evidence>
<evidence type="ECO:0000256" key="17">
    <source>
        <dbReference type="SAM" id="MobiDB-lite"/>
    </source>
</evidence>